<evidence type="ECO:0000256" key="1">
    <source>
        <dbReference type="ARBA" id="ARBA00022490"/>
    </source>
</evidence>
<dbReference type="Proteomes" id="UP001462502">
    <property type="component" value="Unassembled WGS sequence"/>
</dbReference>
<keyword evidence="10" id="KW-1185">Reference proteome</keyword>
<comment type="function">
    <text evidence="6">Catalyzes the 2'-O-methylation of the ribose of cytidine 1402 (C1402) in 16S rRNA.</text>
</comment>
<dbReference type="RefSeq" id="WP_347935828.1">
    <property type="nucleotide sequence ID" value="NZ_CP158160.1"/>
</dbReference>
<dbReference type="InterPro" id="IPR014776">
    <property type="entry name" value="4pyrrole_Mease_sub2"/>
</dbReference>
<dbReference type="InterPro" id="IPR008189">
    <property type="entry name" value="rRNA_ssu_MeTfrase_I"/>
</dbReference>
<dbReference type="PIRSF" id="PIRSF005917">
    <property type="entry name" value="MTase_YraL"/>
    <property type="match status" value="1"/>
</dbReference>
<dbReference type="PROSITE" id="PS01296">
    <property type="entry name" value="RSMI"/>
    <property type="match status" value="1"/>
</dbReference>
<evidence type="ECO:0000313" key="9">
    <source>
        <dbReference type="EMBL" id="MEO9385837.1"/>
    </source>
</evidence>
<evidence type="ECO:0000259" key="7">
    <source>
        <dbReference type="Pfam" id="PF00590"/>
    </source>
</evidence>
<sequence length="298" mass="31873">MHTSFAHLIDAARDSFCSGTLYVVATPIGNLADISARALASFEAADVVCAEDTRVTGQLLSAYGIRAKRLVSLREHNERGMAEQVVRWLSEGQIVVQVSDAGTPAVSDPGARLVEAVRAAGHPVRPLPGASAVIAALSASGFTAPTFQFHGFLPPKSGERRRTLQQWLSAPHLTVCYEAPHRIVDALEDIVAELGGERRVMIARELTKTFETFHALPAAELLEWVKADSNQQRGEIALIIDAAPAAEAAADAPPAEALRVLEILAAELPTKQAATLAAQISGANRKQLYDHALKLKKD</sequence>
<protein>
    <recommendedName>
        <fullName evidence="6">Ribosomal RNA small subunit methyltransferase I</fullName>
        <ecNumber evidence="6">2.1.1.198</ecNumber>
    </recommendedName>
    <alternativeName>
        <fullName evidence="6">16S rRNA 2'-O-ribose C1402 methyltransferase</fullName>
    </alternativeName>
    <alternativeName>
        <fullName evidence="6">rRNA (cytidine-2'-O-)-methyltransferase RsmI</fullName>
    </alternativeName>
</protein>
<keyword evidence="5 6" id="KW-0949">S-adenosyl-L-methionine</keyword>
<dbReference type="InterPro" id="IPR035996">
    <property type="entry name" value="4pyrrol_Methylase_sf"/>
</dbReference>
<dbReference type="Gene3D" id="3.40.1010.10">
    <property type="entry name" value="Cobalt-precorrin-4 Transmethylase, Domain 1"/>
    <property type="match status" value="1"/>
</dbReference>
<dbReference type="Gene3D" id="3.30.950.10">
    <property type="entry name" value="Methyltransferase, Cobalt-precorrin-4 Transmethylase, Domain 2"/>
    <property type="match status" value="1"/>
</dbReference>
<feature type="domain" description="RsmI HTH" evidence="8">
    <location>
        <begin position="251"/>
        <end position="296"/>
    </location>
</feature>
<proteinExistence type="inferred from homology"/>
<gene>
    <name evidence="6 9" type="primary">rsmI</name>
    <name evidence="9" type="ORF">ABI908_17205</name>
</gene>
<evidence type="ECO:0000256" key="5">
    <source>
        <dbReference type="ARBA" id="ARBA00022691"/>
    </source>
</evidence>
<evidence type="ECO:0000256" key="2">
    <source>
        <dbReference type="ARBA" id="ARBA00022552"/>
    </source>
</evidence>
<comment type="subcellular location">
    <subcellularLocation>
        <location evidence="6">Cytoplasm</location>
    </subcellularLocation>
</comment>
<name>A0ABV0IX23_9NEIS</name>
<dbReference type="NCBIfam" id="TIGR00096">
    <property type="entry name" value="16S rRNA (cytidine(1402)-2'-O)-methyltransferase"/>
    <property type="match status" value="1"/>
</dbReference>
<keyword evidence="3 6" id="KW-0489">Methyltransferase</keyword>
<evidence type="ECO:0000256" key="4">
    <source>
        <dbReference type="ARBA" id="ARBA00022679"/>
    </source>
</evidence>
<dbReference type="Pfam" id="PF00590">
    <property type="entry name" value="TP_methylase"/>
    <property type="match status" value="1"/>
</dbReference>
<dbReference type="InterPro" id="IPR053910">
    <property type="entry name" value="RsmI_HTH"/>
</dbReference>
<evidence type="ECO:0000313" key="10">
    <source>
        <dbReference type="Proteomes" id="UP001462502"/>
    </source>
</evidence>
<comment type="similarity">
    <text evidence="6">Belongs to the methyltransferase superfamily. RsmI family.</text>
</comment>
<evidence type="ECO:0000259" key="8">
    <source>
        <dbReference type="Pfam" id="PF23016"/>
    </source>
</evidence>
<dbReference type="GO" id="GO:0008168">
    <property type="term" value="F:methyltransferase activity"/>
    <property type="evidence" value="ECO:0007669"/>
    <property type="project" value="UniProtKB-KW"/>
</dbReference>
<keyword evidence="2 6" id="KW-0698">rRNA processing</keyword>
<keyword evidence="4 6" id="KW-0808">Transferase</keyword>
<organism evidence="9 10">
    <name type="scientific">Chromobacterium phragmitis</name>
    <dbReference type="NCBI Taxonomy" id="2202141"/>
    <lineage>
        <taxon>Bacteria</taxon>
        <taxon>Pseudomonadati</taxon>
        <taxon>Pseudomonadota</taxon>
        <taxon>Betaproteobacteria</taxon>
        <taxon>Neisseriales</taxon>
        <taxon>Chromobacteriaceae</taxon>
        <taxon>Chromobacterium</taxon>
    </lineage>
</organism>
<dbReference type="EMBL" id="JBDXMI010000001">
    <property type="protein sequence ID" value="MEO9385837.1"/>
    <property type="molecule type" value="Genomic_DNA"/>
</dbReference>
<reference evidence="9 10" key="1">
    <citation type="submission" date="2024-05" db="EMBL/GenBank/DDBJ databases">
        <authorList>
            <person name="De Oliveira J.P."/>
            <person name="Noriler S.A."/>
            <person name="De Oliveira A.G."/>
            <person name="Sipoli D.S."/>
        </authorList>
    </citation>
    <scope>NUCLEOTIDE SEQUENCE [LARGE SCALE GENOMIC DNA]</scope>
    <source>
        <strain evidence="9 10">LABIM192</strain>
    </source>
</reference>
<dbReference type="InterPro" id="IPR018063">
    <property type="entry name" value="SAM_MeTrfase_RsmI_CS"/>
</dbReference>
<comment type="catalytic activity">
    <reaction evidence="6">
        <text>cytidine(1402) in 16S rRNA + S-adenosyl-L-methionine = 2'-O-methylcytidine(1402) in 16S rRNA + S-adenosyl-L-homocysteine + H(+)</text>
        <dbReference type="Rhea" id="RHEA:42924"/>
        <dbReference type="Rhea" id="RHEA-COMP:10285"/>
        <dbReference type="Rhea" id="RHEA-COMP:10286"/>
        <dbReference type="ChEBI" id="CHEBI:15378"/>
        <dbReference type="ChEBI" id="CHEBI:57856"/>
        <dbReference type="ChEBI" id="CHEBI:59789"/>
        <dbReference type="ChEBI" id="CHEBI:74495"/>
        <dbReference type="ChEBI" id="CHEBI:82748"/>
        <dbReference type="EC" id="2.1.1.198"/>
    </reaction>
</comment>
<dbReference type="GO" id="GO:0032259">
    <property type="term" value="P:methylation"/>
    <property type="evidence" value="ECO:0007669"/>
    <property type="project" value="UniProtKB-KW"/>
</dbReference>
<dbReference type="Pfam" id="PF23016">
    <property type="entry name" value="RsmI_C"/>
    <property type="match status" value="1"/>
</dbReference>
<accession>A0ABV0IX23</accession>
<dbReference type="HAMAP" id="MF_01877">
    <property type="entry name" value="16SrRNA_methyltr_I"/>
    <property type="match status" value="1"/>
</dbReference>
<feature type="domain" description="Tetrapyrrole methylase" evidence="7">
    <location>
        <begin position="20"/>
        <end position="221"/>
    </location>
</feature>
<dbReference type="SUPFAM" id="SSF53790">
    <property type="entry name" value="Tetrapyrrole methylase"/>
    <property type="match status" value="1"/>
</dbReference>
<dbReference type="PANTHER" id="PTHR46111:SF1">
    <property type="entry name" value="RIBOSOMAL RNA SMALL SUBUNIT METHYLTRANSFERASE I"/>
    <property type="match status" value="1"/>
</dbReference>
<evidence type="ECO:0000256" key="3">
    <source>
        <dbReference type="ARBA" id="ARBA00022603"/>
    </source>
</evidence>
<evidence type="ECO:0000256" key="6">
    <source>
        <dbReference type="HAMAP-Rule" id="MF_01877"/>
    </source>
</evidence>
<comment type="caution">
    <text evidence="9">The sequence shown here is derived from an EMBL/GenBank/DDBJ whole genome shotgun (WGS) entry which is preliminary data.</text>
</comment>
<dbReference type="InterPro" id="IPR014777">
    <property type="entry name" value="4pyrrole_Mease_sub1"/>
</dbReference>
<dbReference type="CDD" id="cd11648">
    <property type="entry name" value="RsmI"/>
    <property type="match status" value="1"/>
</dbReference>
<dbReference type="EC" id="2.1.1.198" evidence="6"/>
<dbReference type="PANTHER" id="PTHR46111">
    <property type="entry name" value="RIBOSOMAL RNA SMALL SUBUNIT METHYLTRANSFERASE I"/>
    <property type="match status" value="1"/>
</dbReference>
<keyword evidence="1 6" id="KW-0963">Cytoplasm</keyword>
<dbReference type="InterPro" id="IPR000878">
    <property type="entry name" value="4pyrrol_Mease"/>
</dbReference>